<keyword evidence="7" id="KW-0915">Sodium</keyword>
<dbReference type="Pfam" id="PF00858">
    <property type="entry name" value="ASC"/>
    <property type="match status" value="1"/>
</dbReference>
<keyword evidence="11 12" id="KW-0407">Ion channel</keyword>
<keyword evidence="8 12" id="KW-0406">Ion transport</keyword>
<organism evidence="13">
    <name type="scientific">Darwinula stevensoni</name>
    <dbReference type="NCBI Taxonomy" id="69355"/>
    <lineage>
        <taxon>Eukaryota</taxon>
        <taxon>Metazoa</taxon>
        <taxon>Ecdysozoa</taxon>
        <taxon>Arthropoda</taxon>
        <taxon>Crustacea</taxon>
        <taxon>Oligostraca</taxon>
        <taxon>Ostracoda</taxon>
        <taxon>Podocopa</taxon>
        <taxon>Podocopida</taxon>
        <taxon>Darwinulocopina</taxon>
        <taxon>Darwinuloidea</taxon>
        <taxon>Darwinulidae</taxon>
        <taxon>Darwinula</taxon>
    </lineage>
</organism>
<keyword evidence="5 12" id="KW-0812">Transmembrane</keyword>
<reference evidence="13" key="1">
    <citation type="submission" date="2020-11" db="EMBL/GenBank/DDBJ databases">
        <authorList>
            <person name="Tran Van P."/>
        </authorList>
    </citation>
    <scope>NUCLEOTIDE SEQUENCE</scope>
</reference>
<evidence type="ECO:0000256" key="11">
    <source>
        <dbReference type="ARBA" id="ARBA00023303"/>
    </source>
</evidence>
<evidence type="ECO:0000256" key="9">
    <source>
        <dbReference type="ARBA" id="ARBA00023136"/>
    </source>
</evidence>
<proteinExistence type="inferred from homology"/>
<evidence type="ECO:0000256" key="8">
    <source>
        <dbReference type="ARBA" id="ARBA00023065"/>
    </source>
</evidence>
<keyword evidence="6" id="KW-1133">Transmembrane helix</keyword>
<evidence type="ECO:0000256" key="12">
    <source>
        <dbReference type="RuleBase" id="RU000679"/>
    </source>
</evidence>
<sequence>MSSAKVPSERKRCLTLTVLVYSCAVLLTVVQALEYWRRYQTTLTVTTYRVEERWSFPAPKITLCRTPSFKKGLESSFDELNLSSFTKALGFSPKDILQSCKINGVNDACLPEEASPGDDIFHTKGKCRKQRHKKSRNWEHEL</sequence>
<dbReference type="EMBL" id="CAJPEV010001452">
    <property type="protein sequence ID" value="CAG0892733.1"/>
    <property type="molecule type" value="Genomic_DNA"/>
</dbReference>
<evidence type="ECO:0000256" key="3">
    <source>
        <dbReference type="ARBA" id="ARBA00022448"/>
    </source>
</evidence>
<comment type="similarity">
    <text evidence="2 12">Belongs to the amiloride-sensitive sodium channel (TC 1.A.6) family.</text>
</comment>
<name>A0A7R8XBD9_9CRUS</name>
<evidence type="ECO:0000256" key="2">
    <source>
        <dbReference type="ARBA" id="ARBA00007193"/>
    </source>
</evidence>
<dbReference type="PROSITE" id="PS51257">
    <property type="entry name" value="PROKAR_LIPOPROTEIN"/>
    <property type="match status" value="1"/>
</dbReference>
<keyword evidence="14" id="KW-1185">Reference proteome</keyword>
<keyword evidence="9" id="KW-0472">Membrane</keyword>
<dbReference type="EMBL" id="LR900969">
    <property type="protein sequence ID" value="CAD7247434.1"/>
    <property type="molecule type" value="Genomic_DNA"/>
</dbReference>
<dbReference type="Proteomes" id="UP000677054">
    <property type="component" value="Unassembled WGS sequence"/>
</dbReference>
<comment type="subcellular location">
    <subcellularLocation>
        <location evidence="1">Membrane</location>
        <topology evidence="1">Multi-pass membrane protein</topology>
    </subcellularLocation>
</comment>
<protein>
    <submittedName>
        <fullName evidence="13">Uncharacterized protein</fullName>
    </submittedName>
</protein>
<dbReference type="GO" id="GO:0005272">
    <property type="term" value="F:sodium channel activity"/>
    <property type="evidence" value="ECO:0007669"/>
    <property type="project" value="UniProtKB-KW"/>
</dbReference>
<keyword evidence="3 12" id="KW-0813">Transport</keyword>
<dbReference type="GO" id="GO:0016020">
    <property type="term" value="C:membrane"/>
    <property type="evidence" value="ECO:0007669"/>
    <property type="project" value="UniProtKB-SubCell"/>
</dbReference>
<gene>
    <name evidence="13" type="ORF">DSTB1V02_LOCUS7265</name>
</gene>
<dbReference type="InterPro" id="IPR001873">
    <property type="entry name" value="ENaC"/>
</dbReference>
<keyword evidence="10 12" id="KW-0739">Sodium transport</keyword>
<evidence type="ECO:0000256" key="4">
    <source>
        <dbReference type="ARBA" id="ARBA00022461"/>
    </source>
</evidence>
<evidence type="ECO:0000313" key="13">
    <source>
        <dbReference type="EMBL" id="CAD7247434.1"/>
    </source>
</evidence>
<evidence type="ECO:0000313" key="14">
    <source>
        <dbReference type="Proteomes" id="UP000677054"/>
    </source>
</evidence>
<evidence type="ECO:0000256" key="7">
    <source>
        <dbReference type="ARBA" id="ARBA00023053"/>
    </source>
</evidence>
<evidence type="ECO:0000256" key="10">
    <source>
        <dbReference type="ARBA" id="ARBA00023201"/>
    </source>
</evidence>
<evidence type="ECO:0000256" key="5">
    <source>
        <dbReference type="ARBA" id="ARBA00022692"/>
    </source>
</evidence>
<evidence type="ECO:0000256" key="1">
    <source>
        <dbReference type="ARBA" id="ARBA00004141"/>
    </source>
</evidence>
<dbReference type="AlphaFoldDB" id="A0A7R8XBD9"/>
<evidence type="ECO:0000256" key="6">
    <source>
        <dbReference type="ARBA" id="ARBA00022989"/>
    </source>
</evidence>
<accession>A0A7R8XBD9</accession>
<keyword evidence="4 12" id="KW-0894">Sodium channel</keyword>